<dbReference type="GO" id="GO:0009279">
    <property type="term" value="C:cell outer membrane"/>
    <property type="evidence" value="ECO:0007669"/>
    <property type="project" value="UniProtKB-SubCell"/>
</dbReference>
<dbReference type="AlphaFoldDB" id="A0A845AJ31"/>
<accession>A0A845AJ31</accession>
<keyword evidence="6" id="KW-0408">Iron</keyword>
<keyword evidence="3 11" id="KW-1134">Transmembrane beta strand</keyword>
<evidence type="ECO:0000256" key="6">
    <source>
        <dbReference type="ARBA" id="ARBA00023004"/>
    </source>
</evidence>
<dbReference type="GO" id="GO:0006826">
    <property type="term" value="P:iron ion transport"/>
    <property type="evidence" value="ECO:0007669"/>
    <property type="project" value="UniProtKB-KW"/>
</dbReference>
<dbReference type="Gene3D" id="2.40.170.20">
    <property type="entry name" value="TonB-dependent receptor, beta-barrel domain"/>
    <property type="match status" value="1"/>
</dbReference>
<keyword evidence="4" id="KW-0410">Iron transport</keyword>
<dbReference type="Proteomes" id="UP000460561">
    <property type="component" value="Unassembled WGS sequence"/>
</dbReference>
<dbReference type="PANTHER" id="PTHR32552">
    <property type="entry name" value="FERRICHROME IRON RECEPTOR-RELATED"/>
    <property type="match status" value="1"/>
</dbReference>
<evidence type="ECO:0000259" key="14">
    <source>
        <dbReference type="Pfam" id="PF00593"/>
    </source>
</evidence>
<proteinExistence type="inferred from homology"/>
<dbReference type="RefSeq" id="WP_160740316.1">
    <property type="nucleotide sequence ID" value="NZ_WTYQ01000006.1"/>
</dbReference>
<dbReference type="OrthoDB" id="9760333at2"/>
<dbReference type="PANTHER" id="PTHR32552:SF81">
    <property type="entry name" value="TONB-DEPENDENT OUTER MEMBRANE RECEPTOR"/>
    <property type="match status" value="1"/>
</dbReference>
<feature type="chain" id="PRO_5033050539" evidence="13">
    <location>
        <begin position="27"/>
        <end position="781"/>
    </location>
</feature>
<comment type="similarity">
    <text evidence="11 12">Belongs to the TonB-dependent receptor family.</text>
</comment>
<keyword evidence="9 11" id="KW-0472">Membrane</keyword>
<reference evidence="16 17" key="1">
    <citation type="submission" date="2019-12" db="EMBL/GenBank/DDBJ databases">
        <title>Genomic-based taxomic classification of the family Erythrobacteraceae.</title>
        <authorList>
            <person name="Xu L."/>
        </authorList>
    </citation>
    <scope>NUCLEOTIDE SEQUENCE [LARGE SCALE GENOMIC DNA]</scope>
    <source>
        <strain evidence="16 17">DSM 18604</strain>
    </source>
</reference>
<evidence type="ECO:0000256" key="4">
    <source>
        <dbReference type="ARBA" id="ARBA00022496"/>
    </source>
</evidence>
<evidence type="ECO:0000256" key="2">
    <source>
        <dbReference type="ARBA" id="ARBA00022448"/>
    </source>
</evidence>
<evidence type="ECO:0000256" key="10">
    <source>
        <dbReference type="ARBA" id="ARBA00023237"/>
    </source>
</evidence>
<evidence type="ECO:0000313" key="17">
    <source>
        <dbReference type="Proteomes" id="UP000460561"/>
    </source>
</evidence>
<keyword evidence="8 12" id="KW-0798">TonB box</keyword>
<keyword evidence="5 11" id="KW-0812">Transmembrane</keyword>
<sequence>MGTYKTVLIASSAMALSTALPSAVYAQAMDEQDTASENTETADQPEWEIVVTATRKNQLLSKVPISVAAFSQESMDRQGVKNIADIARLTPGLSFTGGTFGSDTSTNIAIRGVSSSSGAATTGIYINDSAIQIRSNPQTAFGTAFPRIFDLERVEVLRGPQGTLFGAGAQGGVVRFITPKPNLDHTSAYARAEVATTKGGDASYEGGAALGLPLVDGRIGMRVSAYYRKDGGWVDRRPFNVATPDSTEFYKNVNASDTVALRGALSFQLTDTVNILPSLYYQRVRGDDSGTLWGNLTDADAGQFVNGYSLAQTFNDRFFLPSLNATVDLGNVELASVTSWFDRDGTSSPDYTSLNTSFIFGTPYPFLPGWKVPGTVSARQKVFSQEIRLSSNNSGAPIRWTVGGYFSKAHQIEDFKIEDQFTGKIIPIEAVFGIGLTDGKYIFTSANDTVDKQWAAFAQVDVDLLEGLTATLGARYSDTTFDYRRDVGGPLNYTGSGPETTTTTGVQKSRPFTPKFGLTYDINDGNMVYASAAKGFRGGGVNPPLFASCEIQDAPATFDPDTTWSFELGAKNKLFGGALRTDASVFYIKWDNIQQFVLAGCAGNGFRDNIGAATSKGFDMQFSLRATDNLQLSGSLGYVDAKLTKTVVVNDVVFARDGDSLEGSPWQLSGNVDYTLPLNSFGEAYIHADARYNSHNNGKRAMYDDPAASGYDPTLRFDPAVTEVNMRVGLRKGDIDASVFVNNLLNAAPLLGKNRDTDTSPLYYYRTLRPRTVGLTVSYRY</sequence>
<evidence type="ECO:0000256" key="13">
    <source>
        <dbReference type="SAM" id="SignalP"/>
    </source>
</evidence>
<keyword evidence="2 11" id="KW-0813">Transport</keyword>
<evidence type="ECO:0000256" key="3">
    <source>
        <dbReference type="ARBA" id="ARBA00022452"/>
    </source>
</evidence>
<evidence type="ECO:0000256" key="1">
    <source>
        <dbReference type="ARBA" id="ARBA00004571"/>
    </source>
</evidence>
<dbReference type="InterPro" id="IPR036942">
    <property type="entry name" value="Beta-barrel_TonB_sf"/>
</dbReference>
<dbReference type="Pfam" id="PF07715">
    <property type="entry name" value="Plug"/>
    <property type="match status" value="1"/>
</dbReference>
<gene>
    <name evidence="16" type="ORF">GRI39_13825</name>
</gene>
<evidence type="ECO:0000259" key="15">
    <source>
        <dbReference type="Pfam" id="PF07715"/>
    </source>
</evidence>
<organism evidence="16 17">
    <name type="scientific">Altericroceibacterium indicum</name>
    <dbReference type="NCBI Taxonomy" id="374177"/>
    <lineage>
        <taxon>Bacteria</taxon>
        <taxon>Pseudomonadati</taxon>
        <taxon>Pseudomonadota</taxon>
        <taxon>Alphaproteobacteria</taxon>
        <taxon>Sphingomonadales</taxon>
        <taxon>Erythrobacteraceae</taxon>
        <taxon>Altericroceibacterium</taxon>
    </lineage>
</organism>
<keyword evidence="13" id="KW-0732">Signal</keyword>
<keyword evidence="16" id="KW-0675">Receptor</keyword>
<dbReference type="InterPro" id="IPR039426">
    <property type="entry name" value="TonB-dep_rcpt-like"/>
</dbReference>
<dbReference type="SUPFAM" id="SSF56935">
    <property type="entry name" value="Porins"/>
    <property type="match status" value="1"/>
</dbReference>
<evidence type="ECO:0000256" key="11">
    <source>
        <dbReference type="PROSITE-ProRule" id="PRU01360"/>
    </source>
</evidence>
<evidence type="ECO:0000256" key="7">
    <source>
        <dbReference type="ARBA" id="ARBA00023065"/>
    </source>
</evidence>
<dbReference type="EMBL" id="WTYQ01000006">
    <property type="protein sequence ID" value="MXP27108.1"/>
    <property type="molecule type" value="Genomic_DNA"/>
</dbReference>
<keyword evidence="10 11" id="KW-0998">Cell outer membrane</keyword>
<feature type="signal peptide" evidence="13">
    <location>
        <begin position="1"/>
        <end position="26"/>
    </location>
</feature>
<dbReference type="PROSITE" id="PS52016">
    <property type="entry name" value="TONB_DEPENDENT_REC_3"/>
    <property type="match status" value="1"/>
</dbReference>
<evidence type="ECO:0000256" key="8">
    <source>
        <dbReference type="ARBA" id="ARBA00023077"/>
    </source>
</evidence>
<dbReference type="Pfam" id="PF00593">
    <property type="entry name" value="TonB_dep_Rec_b-barrel"/>
    <property type="match status" value="1"/>
</dbReference>
<dbReference type="InterPro" id="IPR012910">
    <property type="entry name" value="Plug_dom"/>
</dbReference>
<evidence type="ECO:0000256" key="9">
    <source>
        <dbReference type="ARBA" id="ARBA00023136"/>
    </source>
</evidence>
<evidence type="ECO:0000256" key="5">
    <source>
        <dbReference type="ARBA" id="ARBA00022692"/>
    </source>
</evidence>
<feature type="domain" description="TonB-dependent receptor plug" evidence="15">
    <location>
        <begin position="61"/>
        <end position="173"/>
    </location>
</feature>
<dbReference type="CDD" id="cd01347">
    <property type="entry name" value="ligand_gated_channel"/>
    <property type="match status" value="1"/>
</dbReference>
<evidence type="ECO:0000313" key="16">
    <source>
        <dbReference type="EMBL" id="MXP27108.1"/>
    </source>
</evidence>
<evidence type="ECO:0000256" key="12">
    <source>
        <dbReference type="RuleBase" id="RU003357"/>
    </source>
</evidence>
<comment type="subcellular location">
    <subcellularLocation>
        <location evidence="1 11">Cell outer membrane</location>
        <topology evidence="1 11">Multi-pass membrane protein</topology>
    </subcellularLocation>
</comment>
<protein>
    <submittedName>
        <fullName evidence="16">TonB-dependent receptor</fullName>
    </submittedName>
</protein>
<name>A0A845AJ31_9SPHN</name>
<feature type="domain" description="TonB-dependent receptor-like beta-barrel" evidence="14">
    <location>
        <begin position="324"/>
        <end position="744"/>
    </location>
</feature>
<comment type="caution">
    <text evidence="16">The sequence shown here is derived from an EMBL/GenBank/DDBJ whole genome shotgun (WGS) entry which is preliminary data.</text>
</comment>
<dbReference type="InterPro" id="IPR000531">
    <property type="entry name" value="Beta-barrel_TonB"/>
</dbReference>
<keyword evidence="17" id="KW-1185">Reference proteome</keyword>
<keyword evidence="7" id="KW-0406">Ion transport</keyword>